<gene>
    <name evidence="1" type="ORF">TBIB3V08_LOCUS10694</name>
</gene>
<reference evidence="1" key="1">
    <citation type="submission" date="2020-11" db="EMBL/GenBank/DDBJ databases">
        <authorList>
            <person name="Tran Van P."/>
        </authorList>
    </citation>
    <scope>NUCLEOTIDE SEQUENCE</scope>
</reference>
<dbReference type="AlphaFoldDB" id="A0A7R9I5P3"/>
<dbReference type="EMBL" id="OD569962">
    <property type="protein sequence ID" value="CAD7448407.1"/>
    <property type="molecule type" value="Genomic_DNA"/>
</dbReference>
<organism evidence="1">
    <name type="scientific">Timema bartmani</name>
    <dbReference type="NCBI Taxonomy" id="61472"/>
    <lineage>
        <taxon>Eukaryota</taxon>
        <taxon>Metazoa</taxon>
        <taxon>Ecdysozoa</taxon>
        <taxon>Arthropoda</taxon>
        <taxon>Hexapoda</taxon>
        <taxon>Insecta</taxon>
        <taxon>Pterygota</taxon>
        <taxon>Neoptera</taxon>
        <taxon>Polyneoptera</taxon>
        <taxon>Phasmatodea</taxon>
        <taxon>Timematodea</taxon>
        <taxon>Timematoidea</taxon>
        <taxon>Timematidae</taxon>
        <taxon>Timema</taxon>
    </lineage>
</organism>
<sequence length="137" mass="15093">MSWKSRFNSRSGLLRLNLEEVNPNLRGGRVENRLVKTTPSSPDRDSNLDLPVLGSLAQHDTKALAIIMPPSTPDQDSNPDLPVIGGLVCCEIEPKQSKVHPTTPPDYKKHIPLSPPGDYRASLHLLTKISLSLSLFH</sequence>
<proteinExistence type="predicted"/>
<name>A0A7R9I5P3_9NEOP</name>
<evidence type="ECO:0000313" key="1">
    <source>
        <dbReference type="EMBL" id="CAD7448407.1"/>
    </source>
</evidence>
<accession>A0A7R9I5P3</accession>
<protein>
    <submittedName>
        <fullName evidence="1">Uncharacterized protein</fullName>
    </submittedName>
</protein>